<dbReference type="PANTHER" id="PTHR30034">
    <property type="entry name" value="FLAGELLAR MOTOR SWITCH PROTEIN FLIM"/>
    <property type="match status" value="1"/>
</dbReference>
<dbReference type="InterPro" id="IPR001689">
    <property type="entry name" value="Flag_FliM"/>
</dbReference>
<dbReference type="InterPro" id="IPR036429">
    <property type="entry name" value="SpoA-like_sf"/>
</dbReference>
<dbReference type="RefSeq" id="WP_321544239.1">
    <property type="nucleotide sequence ID" value="NZ_JAXIVS010000001.1"/>
</dbReference>
<keyword evidence="9" id="KW-0472">Membrane</keyword>
<evidence type="ECO:0000256" key="4">
    <source>
        <dbReference type="ARBA" id="ARBA00011049"/>
    </source>
</evidence>
<dbReference type="Gene3D" id="3.40.1550.10">
    <property type="entry name" value="CheC-like"/>
    <property type="match status" value="1"/>
</dbReference>
<evidence type="ECO:0000256" key="6">
    <source>
        <dbReference type="ARBA" id="ARBA00022475"/>
    </source>
</evidence>
<dbReference type="Pfam" id="PF01052">
    <property type="entry name" value="FliMN_C"/>
    <property type="match status" value="1"/>
</dbReference>
<keyword evidence="8" id="KW-0283">Flagellar rotation</keyword>
<sequence length="451" mass="48903">MSLSRDDEPGTYERTMVVDLRQIRPAPAWKPFRFQNLERVDRTQSGLSARAQRLLPLPSSVETLYSRLKALFDAEPRFSLVSVQIRPATELRRHLGESSFLTVLAPGAHKSRVIMEVELALAHNVVDMLLGGAGETVGLRPLTDIEEGVMSFVILEALKALTPGLEPNVPRLRLESVARGLDEVAAKLGEDELVIAVHLNATIGPYTGMVRLVIPGSVVSAADEGRKLPERRIRLRSDIKANLKMLSTVRTWLRAEIGQAEVASSDLAYIRVKDVVLMDALTARPDRGEKGTATLRVGSGNSRVEAEVFVEDGRYKARVKNIIIGEPAFQRVIPPTPGEGEPGASRAEEEEAFTNPENEVPPESEGDALDDANKPEGGELLADIPLQIAVELARVPVTADEVVALKVGQVIELHRSAGEPVELSVNGKVVARGELVEVEGQLGVRVISLAG</sequence>
<evidence type="ECO:0000256" key="7">
    <source>
        <dbReference type="ARBA" id="ARBA00022500"/>
    </source>
</evidence>
<comment type="similarity">
    <text evidence="4">Belongs to the FliM family.</text>
</comment>
<evidence type="ECO:0000256" key="8">
    <source>
        <dbReference type="ARBA" id="ARBA00022779"/>
    </source>
</evidence>
<evidence type="ECO:0000256" key="3">
    <source>
        <dbReference type="ARBA" id="ARBA00009226"/>
    </source>
</evidence>
<evidence type="ECO:0000313" key="14">
    <source>
        <dbReference type="EMBL" id="MDY7225532.1"/>
    </source>
</evidence>
<comment type="function">
    <text evidence="11">FliM is one of three proteins (FliG, FliN, FliM) that forms the rotor-mounted switch complex (C ring), located at the base of the basal body. This complex interacts with the CheY and CheZ chemotaxis proteins, in addition to contacting components of the motor that determine the direction of flagellar rotation.</text>
</comment>
<organism evidence="14 15">
    <name type="scientific">Hyalangium rubrum</name>
    <dbReference type="NCBI Taxonomy" id="3103134"/>
    <lineage>
        <taxon>Bacteria</taxon>
        <taxon>Pseudomonadati</taxon>
        <taxon>Myxococcota</taxon>
        <taxon>Myxococcia</taxon>
        <taxon>Myxococcales</taxon>
        <taxon>Cystobacterineae</taxon>
        <taxon>Archangiaceae</taxon>
        <taxon>Hyalangium</taxon>
    </lineage>
</organism>
<feature type="domain" description="Flagellar motor switch protein FliN-like C-terminal" evidence="13">
    <location>
        <begin position="380"/>
        <end position="448"/>
    </location>
</feature>
<keyword evidence="15" id="KW-1185">Reference proteome</keyword>
<dbReference type="InterPro" id="IPR001172">
    <property type="entry name" value="FliN_T3SS_HrcQb"/>
</dbReference>
<dbReference type="EMBL" id="JAXIVS010000001">
    <property type="protein sequence ID" value="MDY7225532.1"/>
    <property type="molecule type" value="Genomic_DNA"/>
</dbReference>
<dbReference type="PRINTS" id="PR00956">
    <property type="entry name" value="FLGMOTORFLIN"/>
</dbReference>
<dbReference type="PANTHER" id="PTHR30034:SF6">
    <property type="entry name" value="YOP PROTEINS TRANSLOCATION PROTEIN Q"/>
    <property type="match status" value="1"/>
</dbReference>
<feature type="compositionally biased region" description="Acidic residues" evidence="12">
    <location>
        <begin position="360"/>
        <end position="370"/>
    </location>
</feature>
<evidence type="ECO:0000259" key="13">
    <source>
        <dbReference type="Pfam" id="PF01052"/>
    </source>
</evidence>
<reference evidence="14 15" key="1">
    <citation type="submission" date="2023-12" db="EMBL/GenBank/DDBJ databases">
        <title>the genome sequence of Hyalangium sp. s54d21.</title>
        <authorList>
            <person name="Zhang X."/>
        </authorList>
    </citation>
    <scope>NUCLEOTIDE SEQUENCE [LARGE SCALE GENOMIC DNA]</scope>
    <source>
        <strain evidence="15">s54d21</strain>
    </source>
</reference>
<keyword evidence="7" id="KW-0145">Chemotaxis</keyword>
<protein>
    <recommendedName>
        <fullName evidence="5">Flagellar motor switch protein FliM</fullName>
    </recommendedName>
</protein>
<evidence type="ECO:0000256" key="1">
    <source>
        <dbReference type="ARBA" id="ARBA00004117"/>
    </source>
</evidence>
<dbReference type="Pfam" id="PF02154">
    <property type="entry name" value="FliM"/>
    <property type="match status" value="1"/>
</dbReference>
<dbReference type="InterPro" id="IPR028976">
    <property type="entry name" value="CheC-like_sf"/>
</dbReference>
<evidence type="ECO:0000256" key="10">
    <source>
        <dbReference type="ARBA" id="ARBA00023143"/>
    </source>
</evidence>
<dbReference type="Gene3D" id="2.30.330.10">
    <property type="entry name" value="SpoA-like"/>
    <property type="match status" value="1"/>
</dbReference>
<dbReference type="Proteomes" id="UP001291309">
    <property type="component" value="Unassembled WGS sequence"/>
</dbReference>
<keyword evidence="6" id="KW-1003">Cell membrane</keyword>
<dbReference type="NCBIfam" id="TIGR02551">
    <property type="entry name" value="SpaO_YscQ"/>
    <property type="match status" value="1"/>
</dbReference>
<accession>A0ABU5GXC3</accession>
<evidence type="ECO:0000256" key="9">
    <source>
        <dbReference type="ARBA" id="ARBA00023136"/>
    </source>
</evidence>
<feature type="region of interest" description="Disordered" evidence="12">
    <location>
        <begin position="330"/>
        <end position="377"/>
    </location>
</feature>
<keyword evidence="10" id="KW-0975">Bacterial flagellum</keyword>
<evidence type="ECO:0000256" key="11">
    <source>
        <dbReference type="ARBA" id="ARBA00025044"/>
    </source>
</evidence>
<comment type="subcellular location">
    <subcellularLocation>
        <location evidence="1">Bacterial flagellum basal body</location>
    </subcellularLocation>
    <subcellularLocation>
        <location evidence="2">Cell membrane</location>
        <topology evidence="2">Peripheral membrane protein</topology>
    </subcellularLocation>
</comment>
<comment type="caution">
    <text evidence="14">The sequence shown here is derived from an EMBL/GenBank/DDBJ whole genome shotgun (WGS) entry which is preliminary data.</text>
</comment>
<name>A0ABU5GXC3_9BACT</name>
<evidence type="ECO:0000313" key="15">
    <source>
        <dbReference type="Proteomes" id="UP001291309"/>
    </source>
</evidence>
<proteinExistence type="inferred from homology"/>
<comment type="similarity">
    <text evidence="3">Belongs to the FliN/MopA/SpaO family.</text>
</comment>
<dbReference type="InterPro" id="IPR013385">
    <property type="entry name" value="T3SS_SpaO/YscQ/SpaO"/>
</dbReference>
<gene>
    <name evidence="14" type="primary">sctQ</name>
    <name evidence="14" type="ORF">SYV04_04025</name>
</gene>
<dbReference type="InterPro" id="IPR001543">
    <property type="entry name" value="FliN-like_C"/>
</dbReference>
<evidence type="ECO:0000256" key="2">
    <source>
        <dbReference type="ARBA" id="ARBA00004202"/>
    </source>
</evidence>
<dbReference type="SUPFAM" id="SSF101801">
    <property type="entry name" value="Surface presentation of antigens (SPOA)"/>
    <property type="match status" value="1"/>
</dbReference>
<evidence type="ECO:0000256" key="12">
    <source>
        <dbReference type="SAM" id="MobiDB-lite"/>
    </source>
</evidence>
<evidence type="ECO:0000256" key="5">
    <source>
        <dbReference type="ARBA" id="ARBA00021898"/>
    </source>
</evidence>